<comment type="caution">
    <text evidence="2">The sequence shown here is derived from an EMBL/GenBank/DDBJ whole genome shotgun (WGS) entry which is preliminary data.</text>
</comment>
<organism evidence="2 3">
    <name type="scientific">Pleuronectes platessa</name>
    <name type="common">European plaice</name>
    <dbReference type="NCBI Taxonomy" id="8262"/>
    <lineage>
        <taxon>Eukaryota</taxon>
        <taxon>Metazoa</taxon>
        <taxon>Chordata</taxon>
        <taxon>Craniata</taxon>
        <taxon>Vertebrata</taxon>
        <taxon>Euteleostomi</taxon>
        <taxon>Actinopterygii</taxon>
        <taxon>Neopterygii</taxon>
        <taxon>Teleostei</taxon>
        <taxon>Neoteleostei</taxon>
        <taxon>Acanthomorphata</taxon>
        <taxon>Carangaria</taxon>
        <taxon>Pleuronectiformes</taxon>
        <taxon>Pleuronectoidei</taxon>
        <taxon>Pleuronectidae</taxon>
        <taxon>Pleuronectes</taxon>
    </lineage>
</organism>
<dbReference type="AlphaFoldDB" id="A0A9N7VMH1"/>
<proteinExistence type="predicted"/>
<feature type="region of interest" description="Disordered" evidence="1">
    <location>
        <begin position="89"/>
        <end position="124"/>
    </location>
</feature>
<feature type="compositionally biased region" description="Basic and acidic residues" evidence="1">
    <location>
        <begin position="53"/>
        <end position="71"/>
    </location>
</feature>
<feature type="compositionally biased region" description="Basic and acidic residues" evidence="1">
    <location>
        <begin position="104"/>
        <end position="114"/>
    </location>
</feature>
<evidence type="ECO:0000313" key="3">
    <source>
        <dbReference type="Proteomes" id="UP001153269"/>
    </source>
</evidence>
<feature type="region of interest" description="Disordered" evidence="1">
    <location>
        <begin position="53"/>
        <end position="76"/>
    </location>
</feature>
<dbReference type="EMBL" id="CADEAL010004074">
    <property type="protein sequence ID" value="CAB1451031.1"/>
    <property type="molecule type" value="Genomic_DNA"/>
</dbReference>
<reference evidence="2" key="1">
    <citation type="submission" date="2020-03" db="EMBL/GenBank/DDBJ databases">
        <authorList>
            <person name="Weist P."/>
        </authorList>
    </citation>
    <scope>NUCLEOTIDE SEQUENCE</scope>
</reference>
<evidence type="ECO:0000313" key="2">
    <source>
        <dbReference type="EMBL" id="CAB1451031.1"/>
    </source>
</evidence>
<gene>
    <name evidence="2" type="ORF">PLEPLA_LOCUS38724</name>
</gene>
<sequence>MTRERLNKLRAVNNPLHTLVNLHRWGRGGSPMCKICGPMETMMAPTQGRYVWSHDRSRREPGNINSREKDGSSFQMSSRLSPVFHWRREDHPSGADWAAGCEEASERESERYKDLVQGQSLGGG</sequence>
<protein>
    <submittedName>
        <fullName evidence="2">Uncharacterized protein</fullName>
    </submittedName>
</protein>
<keyword evidence="3" id="KW-1185">Reference proteome</keyword>
<evidence type="ECO:0000256" key="1">
    <source>
        <dbReference type="SAM" id="MobiDB-lite"/>
    </source>
</evidence>
<dbReference type="Proteomes" id="UP001153269">
    <property type="component" value="Unassembled WGS sequence"/>
</dbReference>
<accession>A0A9N7VMH1</accession>
<name>A0A9N7VMH1_PLEPL</name>